<reference evidence="4" key="1">
    <citation type="submission" date="2021-01" db="EMBL/GenBank/DDBJ databases">
        <authorList>
            <consortium name="Genoscope - CEA"/>
            <person name="William W."/>
        </authorList>
    </citation>
    <scope>NUCLEOTIDE SEQUENCE</scope>
</reference>
<feature type="compositionally biased region" description="Polar residues" evidence="2">
    <location>
        <begin position="24"/>
        <end position="33"/>
    </location>
</feature>
<evidence type="ECO:0000256" key="2">
    <source>
        <dbReference type="SAM" id="MobiDB-lite"/>
    </source>
</evidence>
<proteinExistence type="predicted"/>
<dbReference type="EMBL" id="HG994369">
    <property type="protein sequence ID" value="CAF1930726.1"/>
    <property type="molecule type" value="Genomic_DNA"/>
</dbReference>
<evidence type="ECO:0000313" key="4">
    <source>
        <dbReference type="EMBL" id="CAF1930726.1"/>
    </source>
</evidence>
<dbReference type="GO" id="GO:0030163">
    <property type="term" value="P:protein catabolic process"/>
    <property type="evidence" value="ECO:0007669"/>
    <property type="project" value="InterPro"/>
</dbReference>
<name>A0A816L3V4_BRANA</name>
<dbReference type="SMART" id="SM00464">
    <property type="entry name" value="LON"/>
    <property type="match status" value="1"/>
</dbReference>
<feature type="domain" description="Lon N-terminal" evidence="3">
    <location>
        <begin position="50"/>
        <end position="271"/>
    </location>
</feature>
<evidence type="ECO:0000259" key="3">
    <source>
        <dbReference type="SMART" id="SM00464"/>
    </source>
</evidence>
<dbReference type="Proteomes" id="UP001295469">
    <property type="component" value="Chromosome C05"/>
</dbReference>
<gene>
    <name evidence="4" type="ORF">DARMORV10_C05P39200.1</name>
</gene>
<dbReference type="InterPro" id="IPR003111">
    <property type="entry name" value="Lon_prtase_N"/>
</dbReference>
<dbReference type="AlphaFoldDB" id="A0A816L3V4"/>
<accession>A0A816L3V4</accession>
<dbReference type="GO" id="GO:0004252">
    <property type="term" value="F:serine-type endopeptidase activity"/>
    <property type="evidence" value="ECO:0007669"/>
    <property type="project" value="InterPro"/>
</dbReference>
<dbReference type="GO" id="GO:0005524">
    <property type="term" value="F:ATP binding"/>
    <property type="evidence" value="ECO:0007669"/>
    <property type="project" value="InterPro"/>
</dbReference>
<feature type="region of interest" description="Disordered" evidence="2">
    <location>
        <begin position="1"/>
        <end position="49"/>
    </location>
</feature>
<dbReference type="PANTHER" id="PTHR43718:SF2">
    <property type="entry name" value="LON PROTEASE HOMOLOG, MITOCHONDRIAL"/>
    <property type="match status" value="1"/>
</dbReference>
<keyword evidence="1" id="KW-0175">Coiled coil</keyword>
<dbReference type="Pfam" id="PF02190">
    <property type="entry name" value="LON_substr_bdg"/>
    <property type="match status" value="1"/>
</dbReference>
<feature type="coiled-coil region" evidence="1">
    <location>
        <begin position="224"/>
        <end position="251"/>
    </location>
</feature>
<protein>
    <submittedName>
        <fullName evidence="4">(rape) hypothetical protein</fullName>
    </submittedName>
</protein>
<dbReference type="GO" id="GO:0004176">
    <property type="term" value="F:ATP-dependent peptidase activity"/>
    <property type="evidence" value="ECO:0007669"/>
    <property type="project" value="InterPro"/>
</dbReference>
<sequence length="291" mass="32916">MASPPTCLRRQKKDRNPPPIDESLGTNGVSSDLSRLPPQKNDRNPSQSTTLSVITASCPLVLVFSDVRRLYQSSRCLLLRRAMSSVWRSASGNFPTQCCGFDNYQISSSVSPHIPGPIKAYASPTAETARLQCADMEKNINDLKGKDLLKRLHEVGTLAQISSIQGDQVILVGHRRLRITEKVSEEPLTVKVDHLKDKPFDMDDDVIKATSFEVISTLRDVHKRLRLTLELMKKEREISKIQETIAKAIEEKISGEQRRYLLNEQLKAIKKVFFTIFFLQVPSTYKVCVEY</sequence>
<dbReference type="Gene3D" id="1.20.58.1480">
    <property type="match status" value="1"/>
</dbReference>
<dbReference type="PANTHER" id="PTHR43718">
    <property type="entry name" value="LON PROTEASE"/>
    <property type="match status" value="1"/>
</dbReference>
<dbReference type="InterPro" id="IPR027065">
    <property type="entry name" value="Lon_Prtase"/>
</dbReference>
<evidence type="ECO:0000256" key="1">
    <source>
        <dbReference type="SAM" id="Coils"/>
    </source>
</evidence>
<organism evidence="4">
    <name type="scientific">Brassica napus</name>
    <name type="common">Rape</name>
    <dbReference type="NCBI Taxonomy" id="3708"/>
    <lineage>
        <taxon>Eukaryota</taxon>
        <taxon>Viridiplantae</taxon>
        <taxon>Streptophyta</taxon>
        <taxon>Embryophyta</taxon>
        <taxon>Tracheophyta</taxon>
        <taxon>Spermatophyta</taxon>
        <taxon>Magnoliopsida</taxon>
        <taxon>eudicotyledons</taxon>
        <taxon>Gunneridae</taxon>
        <taxon>Pentapetalae</taxon>
        <taxon>rosids</taxon>
        <taxon>malvids</taxon>
        <taxon>Brassicales</taxon>
        <taxon>Brassicaceae</taxon>
        <taxon>Brassiceae</taxon>
        <taxon>Brassica</taxon>
    </lineage>
</organism>